<reference evidence="2" key="1">
    <citation type="submission" date="2020-05" db="EMBL/GenBank/DDBJ databases">
        <authorList>
            <person name="Chiriac C."/>
            <person name="Salcher M."/>
            <person name="Ghai R."/>
            <person name="Kavagutti S V."/>
        </authorList>
    </citation>
    <scope>NUCLEOTIDE SEQUENCE</scope>
</reference>
<gene>
    <name evidence="2" type="ORF">UFOPK2918_00109</name>
</gene>
<dbReference type="SUPFAM" id="SSF56322">
    <property type="entry name" value="ADC synthase"/>
    <property type="match status" value="1"/>
</dbReference>
<proteinExistence type="predicted"/>
<dbReference type="PRINTS" id="PR00095">
    <property type="entry name" value="ANTSNTHASEI"/>
</dbReference>
<dbReference type="InterPro" id="IPR015890">
    <property type="entry name" value="Chorismate_C"/>
</dbReference>
<evidence type="ECO:0000313" key="2">
    <source>
        <dbReference type="EMBL" id="CAB4767931.1"/>
    </source>
</evidence>
<dbReference type="GO" id="GO:0000162">
    <property type="term" value="P:L-tryptophan biosynthetic process"/>
    <property type="evidence" value="ECO:0007669"/>
    <property type="project" value="TreeGrafter"/>
</dbReference>
<dbReference type="PANTHER" id="PTHR11236:SF50">
    <property type="entry name" value="AMINODEOXYCHORISMATE SYNTHASE COMPONENT 1"/>
    <property type="match status" value="1"/>
</dbReference>
<dbReference type="InterPro" id="IPR019999">
    <property type="entry name" value="Anth_synth_I-like"/>
</dbReference>
<organism evidence="2">
    <name type="scientific">freshwater metagenome</name>
    <dbReference type="NCBI Taxonomy" id="449393"/>
    <lineage>
        <taxon>unclassified sequences</taxon>
        <taxon>metagenomes</taxon>
        <taxon>ecological metagenomes</taxon>
    </lineage>
</organism>
<dbReference type="Gene3D" id="3.60.120.10">
    <property type="entry name" value="Anthranilate synthase"/>
    <property type="match status" value="1"/>
</dbReference>
<name>A0A6J6V6X0_9ZZZZ</name>
<dbReference type="Pfam" id="PF00425">
    <property type="entry name" value="Chorismate_bind"/>
    <property type="match status" value="1"/>
</dbReference>
<protein>
    <submittedName>
        <fullName evidence="2">Unannotated protein</fullName>
    </submittedName>
</protein>
<dbReference type="InterPro" id="IPR005801">
    <property type="entry name" value="ADC_synthase"/>
</dbReference>
<dbReference type="GO" id="GO:0046820">
    <property type="term" value="F:4-amino-4-deoxychorismate synthase activity"/>
    <property type="evidence" value="ECO:0007669"/>
    <property type="project" value="TreeGrafter"/>
</dbReference>
<dbReference type="AlphaFoldDB" id="A0A6J6V6X0"/>
<accession>A0A6J6V6X0</accession>
<feature type="domain" description="Chorismate-utilising enzyme C-terminal" evidence="1">
    <location>
        <begin position="73"/>
        <end position="313"/>
    </location>
</feature>
<dbReference type="PANTHER" id="PTHR11236">
    <property type="entry name" value="AMINOBENZOATE/ANTHRANILATE SYNTHASE"/>
    <property type="match status" value="1"/>
</dbReference>
<dbReference type="EMBL" id="CAEZZT010000004">
    <property type="protein sequence ID" value="CAB4767931.1"/>
    <property type="molecule type" value="Genomic_DNA"/>
</dbReference>
<evidence type="ECO:0000259" key="1">
    <source>
        <dbReference type="Pfam" id="PF00425"/>
    </source>
</evidence>
<sequence length="325" mass="35429">MNAPIFWMNGRLATGLSKVSTDPNDLDDGGFWAVSTTFEGEFLAAKFSEVSLCDFPETTWESVTGQWISTLSRENYIAYVRSIQEEIAKGWVYQVNACREISIDSSHQNLRGLFSQILKSNPAPWASYLEIAERNIASASPELFLQRIGNHVRTSPIKGTAPIGTTEFGNKDNAENIMIVDLMRNDLGQICKSGTVTVPRLLATEKHPGLNHLVSDVEGELSDAISWATIFAALLPAGSISGAPKSSAVSTIKAHESKRGPYCGVLGWVQGDRCELSVAIRIFFKDDKLRFGTGAGITWASSPADEWEETELKARKLISIAGGVL</sequence>